<organism evidence="11 12">
    <name type="scientific">Lasius niger</name>
    <name type="common">Black garden ant</name>
    <dbReference type="NCBI Taxonomy" id="67767"/>
    <lineage>
        <taxon>Eukaryota</taxon>
        <taxon>Metazoa</taxon>
        <taxon>Ecdysozoa</taxon>
        <taxon>Arthropoda</taxon>
        <taxon>Hexapoda</taxon>
        <taxon>Insecta</taxon>
        <taxon>Pterygota</taxon>
        <taxon>Neoptera</taxon>
        <taxon>Endopterygota</taxon>
        <taxon>Hymenoptera</taxon>
        <taxon>Apocrita</taxon>
        <taxon>Aculeata</taxon>
        <taxon>Formicoidea</taxon>
        <taxon>Formicidae</taxon>
        <taxon>Formicinae</taxon>
        <taxon>Lasius</taxon>
        <taxon>Lasius</taxon>
    </lineage>
</organism>
<keyword evidence="4" id="KW-0378">Hydrolase</keyword>
<dbReference type="Proteomes" id="UP000036403">
    <property type="component" value="Unassembled WGS sequence"/>
</dbReference>
<dbReference type="STRING" id="67767.A0A0J7K2Q5"/>
<dbReference type="Gene3D" id="3.30.420.10">
    <property type="entry name" value="Ribonuclease H-like superfamily/Ribonuclease H"/>
    <property type="match status" value="1"/>
</dbReference>
<comment type="caution">
    <text evidence="11">The sequence shown here is derived from an EMBL/GenBank/DDBJ whole genome shotgun (WGS) entry which is preliminary data.</text>
</comment>
<evidence type="ECO:0000259" key="10">
    <source>
        <dbReference type="PROSITE" id="PS50994"/>
    </source>
</evidence>
<evidence type="ECO:0000256" key="4">
    <source>
        <dbReference type="ARBA" id="ARBA00022801"/>
    </source>
</evidence>
<keyword evidence="8" id="KW-0548">Nucleotidyltransferase</keyword>
<dbReference type="PANTHER" id="PTHR42648">
    <property type="entry name" value="TRANSPOSASE, PUTATIVE-RELATED"/>
    <property type="match status" value="1"/>
</dbReference>
<dbReference type="PANTHER" id="PTHR42648:SF11">
    <property type="entry name" value="TRANSPOSON TY4-P GAG-POL POLYPROTEIN"/>
    <property type="match status" value="1"/>
</dbReference>
<evidence type="ECO:0000256" key="6">
    <source>
        <dbReference type="ARBA" id="ARBA00022908"/>
    </source>
</evidence>
<dbReference type="InterPro" id="IPR039537">
    <property type="entry name" value="Retrotran_Ty1/copia-like"/>
</dbReference>
<dbReference type="InterPro" id="IPR025724">
    <property type="entry name" value="GAG-pre-integrase_dom"/>
</dbReference>
<gene>
    <name evidence="11" type="ORF">RF55_17644</name>
</gene>
<evidence type="ECO:0000256" key="2">
    <source>
        <dbReference type="ARBA" id="ARBA00022723"/>
    </source>
</evidence>
<feature type="non-terminal residue" evidence="11">
    <location>
        <position position="221"/>
    </location>
</feature>
<dbReference type="SUPFAM" id="SSF53098">
    <property type="entry name" value="Ribonuclease H-like"/>
    <property type="match status" value="1"/>
</dbReference>
<dbReference type="GO" id="GO:0006310">
    <property type="term" value="P:DNA recombination"/>
    <property type="evidence" value="ECO:0007669"/>
    <property type="project" value="UniProtKB-KW"/>
</dbReference>
<keyword evidence="6" id="KW-0229">DNA integration</keyword>
<keyword evidence="8" id="KW-0239">DNA-directed DNA polymerase</keyword>
<dbReference type="OrthoDB" id="7607323at2759"/>
<reference evidence="11 12" key="1">
    <citation type="submission" date="2015-04" db="EMBL/GenBank/DDBJ databases">
        <title>Lasius niger genome sequencing.</title>
        <authorList>
            <person name="Konorov E.A."/>
            <person name="Nikitin M.A."/>
            <person name="Kirill M.V."/>
            <person name="Chang P."/>
        </authorList>
    </citation>
    <scope>NUCLEOTIDE SEQUENCE [LARGE SCALE GENOMIC DNA]</scope>
    <source>
        <tissue evidence="11">Whole</tissue>
    </source>
</reference>
<evidence type="ECO:0000256" key="8">
    <source>
        <dbReference type="ARBA" id="ARBA00022932"/>
    </source>
</evidence>
<dbReference type="GO" id="GO:0046872">
    <property type="term" value="F:metal ion binding"/>
    <property type="evidence" value="ECO:0007669"/>
    <property type="project" value="UniProtKB-KW"/>
</dbReference>
<keyword evidence="8" id="KW-0808">Transferase</keyword>
<dbReference type="PaxDb" id="67767-A0A0J7K2Q5"/>
<evidence type="ECO:0000313" key="12">
    <source>
        <dbReference type="Proteomes" id="UP000036403"/>
    </source>
</evidence>
<evidence type="ECO:0000256" key="7">
    <source>
        <dbReference type="ARBA" id="ARBA00022918"/>
    </source>
</evidence>
<keyword evidence="7" id="KW-0695">RNA-directed DNA polymerase</keyword>
<dbReference type="GO" id="GO:0003676">
    <property type="term" value="F:nucleic acid binding"/>
    <property type="evidence" value="ECO:0007669"/>
    <property type="project" value="InterPro"/>
</dbReference>
<dbReference type="GO" id="GO:0003964">
    <property type="term" value="F:RNA-directed DNA polymerase activity"/>
    <property type="evidence" value="ECO:0007669"/>
    <property type="project" value="UniProtKB-KW"/>
</dbReference>
<evidence type="ECO:0000256" key="5">
    <source>
        <dbReference type="ARBA" id="ARBA00022842"/>
    </source>
</evidence>
<sequence length="221" mass="25313">MDWWIDNGATKHVTNCQDLFVEFKKFETAQDSNKNSEFKSATTRCWLEVDGKTVLCGDRKVCGTLYKAAIKPITPEKKTEINAADTDSSTLQLYHERLGHQDKRHVKMLLEKELGIKVKLNKEPCEPCIFGKAHRLPFGTSWKEAAEPGELMSTDVCGPFDESFKKKRYLVVFKDSYTKFRYGFLVREKSEVKNVLRQMIAHAKIQGHSIKELLSDNGGEF</sequence>
<keyword evidence="2" id="KW-0479">Metal-binding</keyword>
<name>A0A0J7K2Q5_LASNI</name>
<keyword evidence="9" id="KW-0233">DNA recombination</keyword>
<proteinExistence type="predicted"/>
<evidence type="ECO:0000313" key="11">
    <source>
        <dbReference type="EMBL" id="KMQ84496.1"/>
    </source>
</evidence>
<dbReference type="GO" id="GO:0003887">
    <property type="term" value="F:DNA-directed DNA polymerase activity"/>
    <property type="evidence" value="ECO:0007669"/>
    <property type="project" value="UniProtKB-KW"/>
</dbReference>
<dbReference type="AlphaFoldDB" id="A0A0J7K2Q5"/>
<dbReference type="GO" id="GO:0015074">
    <property type="term" value="P:DNA integration"/>
    <property type="evidence" value="ECO:0007669"/>
    <property type="project" value="UniProtKB-KW"/>
</dbReference>
<protein>
    <submittedName>
        <fullName evidence="11">Retrovirus-related pol polyprotein from transposon tnt 1-94</fullName>
    </submittedName>
</protein>
<dbReference type="Pfam" id="PF13976">
    <property type="entry name" value="gag_pre-integrs"/>
    <property type="match status" value="1"/>
</dbReference>
<keyword evidence="1" id="KW-0540">Nuclease</keyword>
<evidence type="ECO:0000256" key="1">
    <source>
        <dbReference type="ARBA" id="ARBA00022722"/>
    </source>
</evidence>
<keyword evidence="5" id="KW-0460">Magnesium</keyword>
<dbReference type="InterPro" id="IPR012337">
    <property type="entry name" value="RNaseH-like_sf"/>
</dbReference>
<dbReference type="EMBL" id="LBMM01016226">
    <property type="protein sequence ID" value="KMQ84496.1"/>
    <property type="molecule type" value="Genomic_DNA"/>
</dbReference>
<dbReference type="GO" id="GO:0016787">
    <property type="term" value="F:hydrolase activity"/>
    <property type="evidence" value="ECO:0007669"/>
    <property type="project" value="UniProtKB-KW"/>
</dbReference>
<dbReference type="GO" id="GO:0004519">
    <property type="term" value="F:endonuclease activity"/>
    <property type="evidence" value="ECO:0007669"/>
    <property type="project" value="UniProtKB-KW"/>
</dbReference>
<evidence type="ECO:0000256" key="3">
    <source>
        <dbReference type="ARBA" id="ARBA00022759"/>
    </source>
</evidence>
<dbReference type="InterPro" id="IPR036397">
    <property type="entry name" value="RNaseH_sf"/>
</dbReference>
<evidence type="ECO:0000256" key="9">
    <source>
        <dbReference type="ARBA" id="ARBA00023172"/>
    </source>
</evidence>
<dbReference type="PROSITE" id="PS50994">
    <property type="entry name" value="INTEGRASE"/>
    <property type="match status" value="1"/>
</dbReference>
<accession>A0A0J7K2Q5</accession>
<dbReference type="InterPro" id="IPR001584">
    <property type="entry name" value="Integrase_cat-core"/>
</dbReference>
<keyword evidence="12" id="KW-1185">Reference proteome</keyword>
<feature type="domain" description="Integrase catalytic" evidence="10">
    <location>
        <begin position="144"/>
        <end position="221"/>
    </location>
</feature>
<keyword evidence="3" id="KW-0255">Endonuclease</keyword>